<dbReference type="NCBIfam" id="TIGR01730">
    <property type="entry name" value="RND_mfp"/>
    <property type="match status" value="1"/>
</dbReference>
<dbReference type="RefSeq" id="WP_319843937.1">
    <property type="nucleotide sequence ID" value="NZ_JAXAFJ010000003.1"/>
</dbReference>
<dbReference type="SUPFAM" id="SSF111369">
    <property type="entry name" value="HlyD-like secretion proteins"/>
    <property type="match status" value="1"/>
</dbReference>
<evidence type="ECO:0000256" key="2">
    <source>
        <dbReference type="SAM" id="SignalP"/>
    </source>
</evidence>
<feature type="domain" description="CzcB-like barrel-sandwich hybrid" evidence="3">
    <location>
        <begin position="40"/>
        <end position="190"/>
    </location>
</feature>
<reference evidence="4 5" key="1">
    <citation type="submission" date="2023-11" db="EMBL/GenBank/DDBJ databases">
        <authorList>
            <person name="Bao R."/>
        </authorList>
    </citation>
    <scope>NUCLEOTIDE SEQUENCE [LARGE SCALE GENOMIC DNA]</scope>
    <source>
        <strain evidence="4 5">PJ23</strain>
    </source>
</reference>
<evidence type="ECO:0000313" key="5">
    <source>
        <dbReference type="Proteomes" id="UP001274321"/>
    </source>
</evidence>
<protein>
    <submittedName>
        <fullName evidence="4">Efflux RND transporter periplasmic adaptor subunit</fullName>
    </submittedName>
</protein>
<dbReference type="Proteomes" id="UP001274321">
    <property type="component" value="Unassembled WGS sequence"/>
</dbReference>
<keyword evidence="2" id="KW-0732">Signal</keyword>
<gene>
    <name evidence="4" type="ORF">SCD90_07020</name>
</gene>
<keyword evidence="5" id="KW-1185">Reference proteome</keyword>
<dbReference type="InterPro" id="IPR006143">
    <property type="entry name" value="RND_pump_MFP"/>
</dbReference>
<dbReference type="Gene3D" id="1.10.287.470">
    <property type="entry name" value="Helix hairpin bin"/>
    <property type="match status" value="1"/>
</dbReference>
<dbReference type="Pfam" id="PF25973">
    <property type="entry name" value="BSH_CzcB"/>
    <property type="match status" value="1"/>
</dbReference>
<feature type="signal peptide" evidence="2">
    <location>
        <begin position="1"/>
        <end position="25"/>
    </location>
</feature>
<dbReference type="InterPro" id="IPR058647">
    <property type="entry name" value="BSH_CzcB-like"/>
</dbReference>
<organism evidence="4 5">
    <name type="scientific">Terrihabitans rhizophilus</name>
    <dbReference type="NCBI Taxonomy" id="3092662"/>
    <lineage>
        <taxon>Bacteria</taxon>
        <taxon>Pseudomonadati</taxon>
        <taxon>Pseudomonadota</taxon>
        <taxon>Alphaproteobacteria</taxon>
        <taxon>Hyphomicrobiales</taxon>
        <taxon>Terrihabitans</taxon>
    </lineage>
</organism>
<feature type="chain" id="PRO_5046905165" evidence="2">
    <location>
        <begin position="26"/>
        <end position="287"/>
    </location>
</feature>
<dbReference type="Gene3D" id="2.40.50.100">
    <property type="match status" value="1"/>
</dbReference>
<comment type="caution">
    <text evidence="4">The sequence shown here is derived from an EMBL/GenBank/DDBJ whole genome shotgun (WGS) entry which is preliminary data.</text>
</comment>
<proteinExistence type="inferred from homology"/>
<sequence>MTLRLQPAPALLAAALLCAGAPARAQDVSFDCVAEPAQRVKVGSAATGILREVLVSRGDLVEAGQPLAKLDSTVEEANAALYRAQAAASENVEAQRTRLELARRRLSRSKQLTTGLVTAEKLDQLEAEFAIAQRDLETELLKRRLAELDRLRAEAALSLRTIASPVSGLVAERNLNPGEFMNQESFVLTLVQLDPLHVEAYVPVALWGRIREGSTGTVTLDPPTGGSYPAKVGVTDQVFDAASGTFGVRLMLPNPENLLPGGQRCRVAFTLEPEAVTAVPGTAPSQP</sequence>
<evidence type="ECO:0000313" key="4">
    <source>
        <dbReference type="EMBL" id="MDX6805810.1"/>
    </source>
</evidence>
<comment type="similarity">
    <text evidence="1">Belongs to the membrane fusion protein (MFP) (TC 8.A.1) family.</text>
</comment>
<evidence type="ECO:0000259" key="3">
    <source>
        <dbReference type="Pfam" id="PF25973"/>
    </source>
</evidence>
<name>A0ABU4RQ61_9HYPH</name>
<dbReference type="EMBL" id="JAXAFJ010000003">
    <property type="protein sequence ID" value="MDX6805810.1"/>
    <property type="molecule type" value="Genomic_DNA"/>
</dbReference>
<dbReference type="PANTHER" id="PTHR30469">
    <property type="entry name" value="MULTIDRUG RESISTANCE PROTEIN MDTA"/>
    <property type="match status" value="1"/>
</dbReference>
<dbReference type="PANTHER" id="PTHR30469:SF15">
    <property type="entry name" value="HLYD FAMILY OF SECRETION PROTEINS"/>
    <property type="match status" value="1"/>
</dbReference>
<accession>A0ABU4RQ61</accession>
<dbReference type="Gene3D" id="2.40.30.170">
    <property type="match status" value="1"/>
</dbReference>
<evidence type="ECO:0000256" key="1">
    <source>
        <dbReference type="ARBA" id="ARBA00009477"/>
    </source>
</evidence>